<name>A0A9E7EIW7_9LILI</name>
<dbReference type="PROSITE" id="PS00375">
    <property type="entry name" value="UDPGT"/>
    <property type="match status" value="1"/>
</dbReference>
<evidence type="ECO:0000256" key="3">
    <source>
        <dbReference type="RuleBase" id="RU003718"/>
    </source>
</evidence>
<dbReference type="PANTHER" id="PTHR48047">
    <property type="entry name" value="GLYCOSYLTRANSFERASE"/>
    <property type="match status" value="1"/>
</dbReference>
<keyword evidence="6" id="KW-1185">Reference proteome</keyword>
<evidence type="ECO:0000313" key="5">
    <source>
        <dbReference type="EMBL" id="URD77813.1"/>
    </source>
</evidence>
<dbReference type="CDD" id="cd03784">
    <property type="entry name" value="GT1_Gtf-like"/>
    <property type="match status" value="1"/>
</dbReference>
<dbReference type="AlphaFoldDB" id="A0A9E7EIW7"/>
<dbReference type="GO" id="GO:0035251">
    <property type="term" value="F:UDP-glucosyltransferase activity"/>
    <property type="evidence" value="ECO:0007669"/>
    <property type="project" value="TreeGrafter"/>
</dbReference>
<organism evidence="5 6">
    <name type="scientific">Musa troglodytarum</name>
    <name type="common">fe'i banana</name>
    <dbReference type="NCBI Taxonomy" id="320322"/>
    <lineage>
        <taxon>Eukaryota</taxon>
        <taxon>Viridiplantae</taxon>
        <taxon>Streptophyta</taxon>
        <taxon>Embryophyta</taxon>
        <taxon>Tracheophyta</taxon>
        <taxon>Spermatophyta</taxon>
        <taxon>Magnoliopsida</taxon>
        <taxon>Liliopsida</taxon>
        <taxon>Zingiberales</taxon>
        <taxon>Musaceae</taxon>
        <taxon>Musa</taxon>
    </lineage>
</organism>
<keyword evidence="2 3" id="KW-0808">Transferase</keyword>
<sequence>MDEILVVPFPHAGHIFPATQLSVHLARRNYKVTLILPSSSASSPPHPLVRIVDFSLPHTNRIQPQLLEDTLHALLAGIFQHFGLQHHHDASFPSSLPRKPPFCVIVDDMISGLIDTCVQHRVPAVSFFTSGACAAALDHATWELSPEDFASAPLSTAVTIPDLPAEMALTASDVSSRHQPFGGRGSVGGLRRRRGIAGADGAVALLVNTCDELERPFLDYVTKKAGKPAWGVGPLLPDQVWAAAGPVRDGEVRSGHEYGVDEKELVEWLDAKPPRSVIYVSFGSLVSPADDELSQLAAALDESNRPFVWVMQTKSRKYDPAGQPIEATGDGGNGFFSAEAVARRGEGRGRGMVIRGWAPQLLILGHPSVGGFVSHCGWNSTVEALVCGVPMLTWPVRGDQHHNAKLVVRRLGSGCAIRDLDHCSSAAALTKEDVEAGIERLMGDDDIRKRTASVRAVFTGGFPESSSSSLDDFLASLSLEQLY</sequence>
<evidence type="ECO:0000256" key="2">
    <source>
        <dbReference type="ARBA" id="ARBA00022679"/>
    </source>
</evidence>
<dbReference type="Gene3D" id="3.40.50.2000">
    <property type="entry name" value="Glycogen Phosphorylase B"/>
    <property type="match status" value="2"/>
</dbReference>
<evidence type="ECO:0000313" key="6">
    <source>
        <dbReference type="Proteomes" id="UP001055439"/>
    </source>
</evidence>
<dbReference type="InterPro" id="IPR035595">
    <property type="entry name" value="UDP_glycos_trans_CS"/>
</dbReference>
<protein>
    <recommendedName>
        <fullName evidence="4">Glycosyltransferase</fullName>
        <ecNumber evidence="4">2.4.1.-</ecNumber>
    </recommendedName>
</protein>
<dbReference type="SUPFAM" id="SSF53756">
    <property type="entry name" value="UDP-Glycosyltransferase/glycogen phosphorylase"/>
    <property type="match status" value="1"/>
</dbReference>
<dbReference type="OrthoDB" id="5835829at2759"/>
<dbReference type="FunFam" id="3.40.50.2000:FF:000060">
    <property type="entry name" value="Glycosyltransferase"/>
    <property type="match status" value="1"/>
</dbReference>
<dbReference type="EMBL" id="CP097503">
    <property type="protein sequence ID" value="URD77813.1"/>
    <property type="molecule type" value="Genomic_DNA"/>
</dbReference>
<proteinExistence type="inferred from homology"/>
<dbReference type="InterPro" id="IPR002213">
    <property type="entry name" value="UDP_glucos_trans"/>
</dbReference>
<gene>
    <name evidence="5" type="ORF">MUK42_06997</name>
</gene>
<dbReference type="PANTHER" id="PTHR48047:SF131">
    <property type="entry name" value="GLYCOSYLTRANSFERASE"/>
    <property type="match status" value="1"/>
</dbReference>
<comment type="similarity">
    <text evidence="1 3">Belongs to the UDP-glycosyltransferase family.</text>
</comment>
<dbReference type="EC" id="2.4.1.-" evidence="4"/>
<keyword evidence="3" id="KW-0328">Glycosyltransferase</keyword>
<evidence type="ECO:0000256" key="4">
    <source>
        <dbReference type="RuleBase" id="RU362057"/>
    </source>
</evidence>
<dbReference type="Proteomes" id="UP001055439">
    <property type="component" value="Chromosome 10"/>
</dbReference>
<evidence type="ECO:0000256" key="1">
    <source>
        <dbReference type="ARBA" id="ARBA00009995"/>
    </source>
</evidence>
<dbReference type="Pfam" id="PF00201">
    <property type="entry name" value="UDPGT"/>
    <property type="match status" value="1"/>
</dbReference>
<reference evidence="5" key="1">
    <citation type="submission" date="2022-05" db="EMBL/GenBank/DDBJ databases">
        <title>The Musa troglodytarum L. genome provides insights into the mechanism of non-climacteric behaviour and enrichment of carotenoids.</title>
        <authorList>
            <person name="Wang J."/>
        </authorList>
    </citation>
    <scope>NUCLEOTIDE SEQUENCE</scope>
    <source>
        <tissue evidence="5">Leaf</tissue>
    </source>
</reference>
<accession>A0A9E7EIW7</accession>